<feature type="domain" description="CUB" evidence="5">
    <location>
        <begin position="168"/>
        <end position="309"/>
    </location>
</feature>
<name>A0A915J757_ROMCU</name>
<evidence type="ECO:0000256" key="4">
    <source>
        <dbReference type="PROSITE-ProRule" id="PRU00124"/>
    </source>
</evidence>
<dbReference type="Gene3D" id="2.60.120.290">
    <property type="entry name" value="Spermadhesin, CUB domain"/>
    <property type="match status" value="2"/>
</dbReference>
<evidence type="ECO:0000256" key="2">
    <source>
        <dbReference type="ARBA" id="ARBA00023157"/>
    </source>
</evidence>
<keyword evidence="6" id="KW-1185">Reference proteome</keyword>
<dbReference type="CDD" id="cd00041">
    <property type="entry name" value="CUB"/>
    <property type="match status" value="1"/>
</dbReference>
<proteinExistence type="predicted"/>
<evidence type="ECO:0000256" key="1">
    <source>
        <dbReference type="ARBA" id="ARBA00022737"/>
    </source>
</evidence>
<dbReference type="InterPro" id="IPR002172">
    <property type="entry name" value="LDrepeatLR_classA_rpt"/>
</dbReference>
<dbReference type="SMART" id="SM00192">
    <property type="entry name" value="LDLa"/>
    <property type="match status" value="1"/>
</dbReference>
<dbReference type="PROSITE" id="PS01180">
    <property type="entry name" value="CUB"/>
    <property type="match status" value="2"/>
</dbReference>
<evidence type="ECO:0000313" key="7">
    <source>
        <dbReference type="WBParaSite" id="nRc.2.0.1.t22308-RA"/>
    </source>
</evidence>
<evidence type="ECO:0000313" key="6">
    <source>
        <dbReference type="Proteomes" id="UP000887565"/>
    </source>
</evidence>
<organism evidence="6 7">
    <name type="scientific">Romanomermis culicivorax</name>
    <name type="common">Nematode worm</name>
    <dbReference type="NCBI Taxonomy" id="13658"/>
    <lineage>
        <taxon>Eukaryota</taxon>
        <taxon>Metazoa</taxon>
        <taxon>Ecdysozoa</taxon>
        <taxon>Nematoda</taxon>
        <taxon>Enoplea</taxon>
        <taxon>Dorylaimia</taxon>
        <taxon>Mermithida</taxon>
        <taxon>Mermithoidea</taxon>
        <taxon>Mermithidae</taxon>
        <taxon>Romanomermis</taxon>
    </lineage>
</organism>
<accession>A0A915J757</accession>
<dbReference type="PANTHER" id="PTHR24251:SF50">
    <property type="entry name" value="ATTRACTIN-LIKE 1A"/>
    <property type="match status" value="1"/>
</dbReference>
<keyword evidence="1" id="KW-0677">Repeat</keyword>
<dbReference type="SMART" id="SM00042">
    <property type="entry name" value="CUB"/>
    <property type="match status" value="2"/>
</dbReference>
<dbReference type="InterPro" id="IPR035914">
    <property type="entry name" value="Sperma_CUB_dom_sf"/>
</dbReference>
<dbReference type="Proteomes" id="UP000887565">
    <property type="component" value="Unplaced"/>
</dbReference>
<feature type="domain" description="CUB" evidence="5">
    <location>
        <begin position="66"/>
        <end position="145"/>
    </location>
</feature>
<dbReference type="Pfam" id="PF00431">
    <property type="entry name" value="CUB"/>
    <property type="match status" value="2"/>
</dbReference>
<sequence length="390" mass="44298">MTRTCPLCKNWKNVLIVQRQCRAEPRDLTMALPQVKKFIYDSASRPMNGSFSTPAFVAYEKAVYRFHFRAKLDEVNKESVIFCRCLHNYVEIVVIDYYNEDHVSGRYCGNVAPPNLTTMQKGVDLVFSTSGARFYQGFKGTYRFIPERAVPPPRSFYPGKLNANAAGCGGIAQGYHGGVIKSPGYPNDYPANVDCNWVIRVRQNMKIFIKVLELELTPSITQCDDAQLVVLDGYAHVSNETLPAATNHQRIILCGESKYHNDEGLKSVMSIRNRMNIRFKTSKPPPTETRIRRRDFGSPIGFYLVWTEVSTEDTCDKFYCRGGAYCIDEGKKVCADRKRYCIDSSLVCDGIPNCAESDDSDEDNCKNCVIIGEITNTYRNLRYTRIDQQE</sequence>
<keyword evidence="2 3" id="KW-1015">Disulfide bond</keyword>
<protein>
    <submittedName>
        <fullName evidence="7">CUB domain-containing protein</fullName>
    </submittedName>
</protein>
<feature type="disulfide bond" evidence="3">
    <location>
        <begin position="168"/>
        <end position="195"/>
    </location>
</feature>
<dbReference type="WBParaSite" id="nRc.2.0.1.t22308-RA">
    <property type="protein sequence ID" value="nRc.2.0.1.t22308-RA"/>
    <property type="gene ID" value="nRc.2.0.1.g22308"/>
</dbReference>
<dbReference type="CDD" id="cd00112">
    <property type="entry name" value="LDLa"/>
    <property type="match status" value="1"/>
</dbReference>
<dbReference type="AlphaFoldDB" id="A0A915J757"/>
<dbReference type="PANTHER" id="PTHR24251">
    <property type="entry name" value="OVOCHYMASE-RELATED"/>
    <property type="match status" value="1"/>
</dbReference>
<evidence type="ECO:0000256" key="3">
    <source>
        <dbReference type="PROSITE-ProRule" id="PRU00059"/>
    </source>
</evidence>
<dbReference type="PROSITE" id="PS50068">
    <property type="entry name" value="LDLRA_2"/>
    <property type="match status" value="1"/>
</dbReference>
<comment type="caution">
    <text evidence="4">Lacks conserved residue(s) required for the propagation of feature annotation.</text>
</comment>
<reference evidence="7" key="1">
    <citation type="submission" date="2022-11" db="UniProtKB">
        <authorList>
            <consortium name="WormBaseParasite"/>
        </authorList>
    </citation>
    <scope>IDENTIFICATION</scope>
</reference>
<dbReference type="SUPFAM" id="SSF49854">
    <property type="entry name" value="Spermadhesin, CUB domain"/>
    <property type="match status" value="2"/>
</dbReference>
<dbReference type="InterPro" id="IPR000859">
    <property type="entry name" value="CUB_dom"/>
</dbReference>
<evidence type="ECO:0000259" key="5">
    <source>
        <dbReference type="PROSITE" id="PS01180"/>
    </source>
</evidence>